<feature type="domain" description="RNase H type-1" evidence="1">
    <location>
        <begin position="148"/>
        <end position="270"/>
    </location>
</feature>
<reference evidence="2" key="2">
    <citation type="submission" date="2021-01" db="UniProtKB">
        <authorList>
            <consortium name="EnsemblPlants"/>
        </authorList>
    </citation>
    <scope>IDENTIFICATION</scope>
</reference>
<evidence type="ECO:0000259" key="1">
    <source>
        <dbReference type="Pfam" id="PF13456"/>
    </source>
</evidence>
<dbReference type="GO" id="GO:0004523">
    <property type="term" value="F:RNA-DNA hybrid ribonuclease activity"/>
    <property type="evidence" value="ECO:0007669"/>
    <property type="project" value="InterPro"/>
</dbReference>
<dbReference type="PANTHER" id="PTHR47074">
    <property type="entry name" value="BNAC02G40300D PROTEIN"/>
    <property type="match status" value="1"/>
</dbReference>
<dbReference type="EMBL" id="LRBV02000011">
    <property type="status" value="NOT_ANNOTATED_CDS"/>
    <property type="molecule type" value="Genomic_DNA"/>
</dbReference>
<dbReference type="InterPro" id="IPR052929">
    <property type="entry name" value="RNase_H-like_EbsB-rel"/>
</dbReference>
<proteinExistence type="predicted"/>
<dbReference type="SUPFAM" id="SSF53098">
    <property type="entry name" value="Ribonuclease H-like"/>
    <property type="match status" value="1"/>
</dbReference>
<dbReference type="Gramene" id="QL11p056556:mrna">
    <property type="protein sequence ID" value="QL11p056556:mrna:CDS:1"/>
    <property type="gene ID" value="QL11p056556"/>
</dbReference>
<sequence length="299" mass="33867">MNLCLQKKNLLIRKVTRTATCDHCNEEVEDTIHALWGCQVLKEVWWNEHYLRNQLSTRYVDFRDLWIGIINSEVPKLAERFAYVAWSIWHKRNATRMQSSSLPFNRIYQDMCDRLQEFQAARELAIPEQIPAGPTHWSPPQRTQSKVNYDGALFHDTKQAGIGVVVRNSGGTIQGALSDRCCLPMTVDEVEALACRSAVLYVIQLGLEEVVFEGDSETITKALNSDSPCLSSFGHIIDDVKSLALNFVSVSFIHVKRQGNVVADKLAKTAKFSPCPRLWLDDIPSDVQRLVLADKCFVD</sequence>
<protein>
    <recommendedName>
        <fullName evidence="1">RNase H type-1 domain-containing protein</fullName>
    </recommendedName>
</protein>
<dbReference type="AlphaFoldDB" id="A0A7N2N157"/>
<dbReference type="CDD" id="cd06222">
    <property type="entry name" value="RNase_H_like"/>
    <property type="match status" value="1"/>
</dbReference>
<evidence type="ECO:0000313" key="3">
    <source>
        <dbReference type="Proteomes" id="UP000594261"/>
    </source>
</evidence>
<dbReference type="InterPro" id="IPR002156">
    <property type="entry name" value="RNaseH_domain"/>
</dbReference>
<dbReference type="InterPro" id="IPR012337">
    <property type="entry name" value="RNaseH-like_sf"/>
</dbReference>
<keyword evidence="3" id="KW-1185">Reference proteome</keyword>
<evidence type="ECO:0000313" key="2">
    <source>
        <dbReference type="EnsemblPlants" id="QL11p056556:mrna:CDS:1"/>
    </source>
</evidence>
<dbReference type="GO" id="GO:0003676">
    <property type="term" value="F:nucleic acid binding"/>
    <property type="evidence" value="ECO:0007669"/>
    <property type="project" value="InterPro"/>
</dbReference>
<dbReference type="Gene3D" id="3.30.420.10">
    <property type="entry name" value="Ribonuclease H-like superfamily/Ribonuclease H"/>
    <property type="match status" value="1"/>
</dbReference>
<dbReference type="Pfam" id="PF13456">
    <property type="entry name" value="RVT_3"/>
    <property type="match status" value="1"/>
</dbReference>
<dbReference type="InterPro" id="IPR044730">
    <property type="entry name" value="RNase_H-like_dom_plant"/>
</dbReference>
<dbReference type="PANTHER" id="PTHR47074:SF48">
    <property type="entry name" value="POLYNUCLEOTIDYL TRANSFERASE, RIBONUCLEASE H-LIKE SUPERFAMILY PROTEIN"/>
    <property type="match status" value="1"/>
</dbReference>
<dbReference type="InParanoid" id="A0A7N2N157"/>
<dbReference type="EnsemblPlants" id="QL11p056556:mrna">
    <property type="protein sequence ID" value="QL11p056556:mrna:CDS:1"/>
    <property type="gene ID" value="QL11p056556"/>
</dbReference>
<reference evidence="2 3" key="1">
    <citation type="journal article" date="2016" name="G3 (Bethesda)">
        <title>First Draft Assembly and Annotation of the Genome of a California Endemic Oak Quercus lobata Nee (Fagaceae).</title>
        <authorList>
            <person name="Sork V.L."/>
            <person name="Fitz-Gibbon S.T."/>
            <person name="Puiu D."/>
            <person name="Crepeau M."/>
            <person name="Gugger P.F."/>
            <person name="Sherman R."/>
            <person name="Stevens K."/>
            <person name="Langley C.H."/>
            <person name="Pellegrini M."/>
            <person name="Salzberg S.L."/>
        </authorList>
    </citation>
    <scope>NUCLEOTIDE SEQUENCE [LARGE SCALE GENOMIC DNA]</scope>
    <source>
        <strain evidence="2 3">cv. SW786</strain>
    </source>
</reference>
<dbReference type="Proteomes" id="UP000594261">
    <property type="component" value="Chromosome 11"/>
</dbReference>
<dbReference type="InterPro" id="IPR036397">
    <property type="entry name" value="RNaseH_sf"/>
</dbReference>
<accession>A0A7N2N157</accession>
<dbReference type="OMA" id="AYIHDIQ"/>
<organism evidence="2 3">
    <name type="scientific">Quercus lobata</name>
    <name type="common">Valley oak</name>
    <dbReference type="NCBI Taxonomy" id="97700"/>
    <lineage>
        <taxon>Eukaryota</taxon>
        <taxon>Viridiplantae</taxon>
        <taxon>Streptophyta</taxon>
        <taxon>Embryophyta</taxon>
        <taxon>Tracheophyta</taxon>
        <taxon>Spermatophyta</taxon>
        <taxon>Magnoliopsida</taxon>
        <taxon>eudicotyledons</taxon>
        <taxon>Gunneridae</taxon>
        <taxon>Pentapetalae</taxon>
        <taxon>rosids</taxon>
        <taxon>fabids</taxon>
        <taxon>Fagales</taxon>
        <taxon>Fagaceae</taxon>
        <taxon>Quercus</taxon>
    </lineage>
</organism>
<name>A0A7N2N157_QUELO</name>